<comment type="caution">
    <text evidence="1">The sequence shown here is derived from an EMBL/GenBank/DDBJ whole genome shotgun (WGS) entry which is preliminary data.</text>
</comment>
<proteinExistence type="predicted"/>
<accession>A0A834X8C3</accession>
<evidence type="ECO:0000313" key="2">
    <source>
        <dbReference type="Proteomes" id="UP000634136"/>
    </source>
</evidence>
<evidence type="ECO:0000313" key="1">
    <source>
        <dbReference type="EMBL" id="KAF7840261.1"/>
    </source>
</evidence>
<dbReference type="Proteomes" id="UP000634136">
    <property type="component" value="Unassembled WGS sequence"/>
</dbReference>
<reference evidence="1" key="1">
    <citation type="submission" date="2020-09" db="EMBL/GenBank/DDBJ databases">
        <title>Genome-Enabled Discovery of Anthraquinone Biosynthesis in Senna tora.</title>
        <authorList>
            <person name="Kang S.-H."/>
            <person name="Pandey R.P."/>
            <person name="Lee C.-M."/>
            <person name="Sim J.-S."/>
            <person name="Jeong J.-T."/>
            <person name="Choi B.-S."/>
            <person name="Jung M."/>
            <person name="Ginzburg D."/>
            <person name="Zhao K."/>
            <person name="Won S.Y."/>
            <person name="Oh T.-J."/>
            <person name="Yu Y."/>
            <person name="Kim N.-H."/>
            <person name="Lee O.R."/>
            <person name="Lee T.-H."/>
            <person name="Bashyal P."/>
            <person name="Kim T.-S."/>
            <person name="Lee W.-H."/>
            <person name="Kawkins C."/>
            <person name="Kim C.-K."/>
            <person name="Kim J.S."/>
            <person name="Ahn B.O."/>
            <person name="Rhee S.Y."/>
            <person name="Sohng J.K."/>
        </authorList>
    </citation>
    <scope>NUCLEOTIDE SEQUENCE</scope>
    <source>
        <tissue evidence="1">Leaf</tissue>
    </source>
</reference>
<gene>
    <name evidence="1" type="ORF">G2W53_002559</name>
</gene>
<dbReference type="EMBL" id="JAAIUW010000002">
    <property type="protein sequence ID" value="KAF7840261.1"/>
    <property type="molecule type" value="Genomic_DNA"/>
</dbReference>
<name>A0A834X8C3_9FABA</name>
<keyword evidence="2" id="KW-1185">Reference proteome</keyword>
<sequence>MGVLIPRALRFFYGTEACAK</sequence>
<dbReference type="AlphaFoldDB" id="A0A834X8C3"/>
<protein>
    <submittedName>
        <fullName evidence="1">Uncharacterized protein</fullName>
    </submittedName>
</protein>
<organism evidence="1 2">
    <name type="scientific">Senna tora</name>
    <dbReference type="NCBI Taxonomy" id="362788"/>
    <lineage>
        <taxon>Eukaryota</taxon>
        <taxon>Viridiplantae</taxon>
        <taxon>Streptophyta</taxon>
        <taxon>Embryophyta</taxon>
        <taxon>Tracheophyta</taxon>
        <taxon>Spermatophyta</taxon>
        <taxon>Magnoliopsida</taxon>
        <taxon>eudicotyledons</taxon>
        <taxon>Gunneridae</taxon>
        <taxon>Pentapetalae</taxon>
        <taxon>rosids</taxon>
        <taxon>fabids</taxon>
        <taxon>Fabales</taxon>
        <taxon>Fabaceae</taxon>
        <taxon>Caesalpinioideae</taxon>
        <taxon>Cassia clade</taxon>
        <taxon>Senna</taxon>
    </lineage>
</organism>